<feature type="binding site" evidence="4">
    <location>
        <begin position="8"/>
        <end position="15"/>
    </location>
    <ligand>
        <name>ATP</name>
        <dbReference type="ChEBI" id="CHEBI:30616"/>
    </ligand>
</feature>
<accession>A0A0R2S864</accession>
<dbReference type="GO" id="GO:0005525">
    <property type="term" value="F:GTP binding"/>
    <property type="evidence" value="ECO:0007669"/>
    <property type="project" value="UniProtKB-UniRule"/>
</dbReference>
<keyword evidence="1 4" id="KW-0547">Nucleotide-binding</keyword>
<dbReference type="GO" id="GO:0005524">
    <property type="term" value="F:ATP binding"/>
    <property type="evidence" value="ECO:0007669"/>
    <property type="project" value="UniProtKB-UniRule"/>
</dbReference>
<keyword evidence="2 4" id="KW-0067">ATP-binding</keyword>
<evidence type="ECO:0000313" key="7">
    <source>
        <dbReference type="EMBL" id="KRO70950.1"/>
    </source>
</evidence>
<name>A0A0R2S864_9GAMM</name>
<dbReference type="EMBL" id="LIBB01000268">
    <property type="protein sequence ID" value="KRO70950.1"/>
    <property type="molecule type" value="Genomic_DNA"/>
</dbReference>
<dbReference type="PANTHER" id="PTHR30448">
    <property type="entry name" value="RNASE ADAPTER PROTEIN RAPZ"/>
    <property type="match status" value="1"/>
</dbReference>
<dbReference type="AlphaFoldDB" id="A0A0R2S864"/>
<dbReference type="Gene3D" id="3.40.50.300">
    <property type="entry name" value="P-loop containing nucleotide triphosphate hydrolases"/>
    <property type="match status" value="1"/>
</dbReference>
<dbReference type="Proteomes" id="UP000051934">
    <property type="component" value="Unassembled WGS sequence"/>
</dbReference>
<feature type="domain" description="RapZ-like N-terminal" evidence="5">
    <location>
        <begin position="1"/>
        <end position="159"/>
    </location>
</feature>
<dbReference type="HAMAP" id="MF_00636">
    <property type="entry name" value="RapZ_like"/>
    <property type="match status" value="1"/>
</dbReference>
<feature type="domain" description="RapZ C-terminal" evidence="6">
    <location>
        <begin position="164"/>
        <end position="283"/>
    </location>
</feature>
<organism evidence="7 8">
    <name type="scientific">OM182 bacterium BACL3 MAG-120507-bin80</name>
    <dbReference type="NCBI Taxonomy" id="1655577"/>
    <lineage>
        <taxon>Bacteria</taxon>
        <taxon>Pseudomonadati</taxon>
        <taxon>Pseudomonadota</taxon>
        <taxon>Gammaproteobacteria</taxon>
        <taxon>OMG group</taxon>
        <taxon>OM182 clade</taxon>
    </lineage>
</organism>
<reference evidence="7 8" key="1">
    <citation type="submission" date="2015-10" db="EMBL/GenBank/DDBJ databases">
        <title>Metagenome-Assembled Genomes uncover a global brackish microbiome.</title>
        <authorList>
            <person name="Hugerth L.W."/>
            <person name="Larsson J."/>
            <person name="Alneberg J."/>
            <person name="Lindh M.V."/>
            <person name="Legrand C."/>
            <person name="Pinhassi J."/>
            <person name="Andersson A.F."/>
        </authorList>
    </citation>
    <scope>NUCLEOTIDE SEQUENCE [LARGE SCALE GENOMIC DNA]</scope>
    <source>
        <strain evidence="7">BACL4 MAG-120507-bin80</strain>
    </source>
</reference>
<proteinExistence type="inferred from homology"/>
<evidence type="ECO:0000259" key="6">
    <source>
        <dbReference type="Pfam" id="PF22740"/>
    </source>
</evidence>
<dbReference type="PIRSF" id="PIRSF005052">
    <property type="entry name" value="P-loopkin"/>
    <property type="match status" value="1"/>
</dbReference>
<comment type="caution">
    <text evidence="7">The sequence shown here is derived from an EMBL/GenBank/DDBJ whole genome shotgun (WGS) entry which is preliminary data.</text>
</comment>
<keyword evidence="3 4" id="KW-0342">GTP-binding</keyword>
<dbReference type="InterPro" id="IPR053930">
    <property type="entry name" value="RapZ-like_N"/>
</dbReference>
<dbReference type="InterPro" id="IPR027417">
    <property type="entry name" value="P-loop_NTPase"/>
</dbReference>
<dbReference type="PANTHER" id="PTHR30448:SF0">
    <property type="entry name" value="RNASE ADAPTER PROTEIN RAPZ"/>
    <property type="match status" value="1"/>
</dbReference>
<dbReference type="NCBIfam" id="NF003828">
    <property type="entry name" value="PRK05416.1"/>
    <property type="match status" value="1"/>
</dbReference>
<evidence type="ECO:0000256" key="3">
    <source>
        <dbReference type="ARBA" id="ARBA00023134"/>
    </source>
</evidence>
<gene>
    <name evidence="7" type="ORF">ABR69_06880</name>
</gene>
<protein>
    <submittedName>
        <fullName evidence="7">GlmZ(SRNA)-inactivating NTPase</fullName>
    </submittedName>
</protein>
<dbReference type="Pfam" id="PF22740">
    <property type="entry name" value="PapZ_C"/>
    <property type="match status" value="1"/>
</dbReference>
<dbReference type="SUPFAM" id="SSF52540">
    <property type="entry name" value="P-loop containing nucleoside triphosphate hydrolases"/>
    <property type="match status" value="1"/>
</dbReference>
<evidence type="ECO:0000256" key="1">
    <source>
        <dbReference type="ARBA" id="ARBA00022741"/>
    </source>
</evidence>
<dbReference type="InterPro" id="IPR005337">
    <property type="entry name" value="RapZ-like"/>
</dbReference>
<evidence type="ECO:0000259" key="5">
    <source>
        <dbReference type="Pfam" id="PF03668"/>
    </source>
</evidence>
<evidence type="ECO:0000313" key="8">
    <source>
        <dbReference type="Proteomes" id="UP000051934"/>
    </source>
</evidence>
<dbReference type="InterPro" id="IPR053931">
    <property type="entry name" value="RapZ_C"/>
</dbReference>
<dbReference type="Pfam" id="PF03668">
    <property type="entry name" value="RapZ-like_N"/>
    <property type="match status" value="1"/>
</dbReference>
<evidence type="ECO:0000256" key="2">
    <source>
        <dbReference type="ARBA" id="ARBA00022840"/>
    </source>
</evidence>
<feature type="binding site" evidence="4">
    <location>
        <begin position="59"/>
        <end position="62"/>
    </location>
    <ligand>
        <name>GTP</name>
        <dbReference type="ChEBI" id="CHEBI:37565"/>
    </ligand>
</feature>
<sequence>MKLTIISGRSGSGKSTVLRILEDLGYYCIDNLPASLLPSLADRLTAKTLDIANAAVSIDARNIPSDLRQVPGIIKQLGSGPLSTDIVFLDANSQTLLRRFSESRRKHPLSDKEVGLREAIDRESELLEPLSLLANLNIDTSEMSLHQLRDIIKARLATDGASSMTLQFQSFGFKNGIATDADLVFDARCLPNPYWDSSLRSLTGLSPEVAHFLDSQEEVQKMLSDIQGFLESWLPSFESNNRSYMTVAIGCTGGQHRSVYLSEKLGEIFTPRFESVQIRHRELD</sequence>
<evidence type="ECO:0000256" key="4">
    <source>
        <dbReference type="HAMAP-Rule" id="MF_00636"/>
    </source>
</evidence>